<dbReference type="GeneID" id="39583052"/>
<protein>
    <submittedName>
        <fullName evidence="1">Uncharacterized protein</fullName>
    </submittedName>
</protein>
<evidence type="ECO:0000313" key="1">
    <source>
        <dbReference type="EMBL" id="ROT34946.1"/>
    </source>
</evidence>
<accession>A0A3N2PKV1</accession>
<gene>
    <name evidence="1" type="ORF">SODALDRAFT_363637</name>
</gene>
<evidence type="ECO:0000313" key="2">
    <source>
        <dbReference type="Proteomes" id="UP000272025"/>
    </source>
</evidence>
<proteinExistence type="predicted"/>
<name>A0A3N2PKV1_SODAK</name>
<organism evidence="1 2">
    <name type="scientific">Sodiomyces alkalinus (strain CBS 110278 / VKM F-3762 / F11)</name>
    <name type="common">Alkaliphilic filamentous fungus</name>
    <dbReference type="NCBI Taxonomy" id="1314773"/>
    <lineage>
        <taxon>Eukaryota</taxon>
        <taxon>Fungi</taxon>
        <taxon>Dikarya</taxon>
        <taxon>Ascomycota</taxon>
        <taxon>Pezizomycotina</taxon>
        <taxon>Sordariomycetes</taxon>
        <taxon>Hypocreomycetidae</taxon>
        <taxon>Glomerellales</taxon>
        <taxon>Plectosphaerellaceae</taxon>
        <taxon>Sodiomyces</taxon>
    </lineage>
</organism>
<reference evidence="1 2" key="1">
    <citation type="journal article" date="2018" name="Mol. Ecol.">
        <title>The obligate alkalophilic soda-lake fungus Sodiomyces alkalinus has shifted to a protein diet.</title>
        <authorList>
            <person name="Grum-Grzhimaylo A.A."/>
            <person name="Falkoski D.L."/>
            <person name="van den Heuvel J."/>
            <person name="Valero-Jimenez C.A."/>
            <person name="Min B."/>
            <person name="Choi I.G."/>
            <person name="Lipzen A."/>
            <person name="Daum C.G."/>
            <person name="Aanen D.K."/>
            <person name="Tsang A."/>
            <person name="Henrissat B."/>
            <person name="Bilanenko E.N."/>
            <person name="de Vries R.P."/>
            <person name="van Kan J.A.L."/>
            <person name="Grigoriev I.V."/>
            <person name="Debets A.J.M."/>
        </authorList>
    </citation>
    <scope>NUCLEOTIDE SEQUENCE [LARGE SCALE GENOMIC DNA]</scope>
    <source>
        <strain evidence="1 2">F11</strain>
    </source>
</reference>
<dbReference type="EMBL" id="ML119062">
    <property type="protein sequence ID" value="ROT34946.1"/>
    <property type="molecule type" value="Genomic_DNA"/>
</dbReference>
<dbReference type="AlphaFoldDB" id="A0A3N2PKV1"/>
<dbReference type="RefSeq" id="XP_028462752.1">
    <property type="nucleotide sequence ID" value="XM_028614574.1"/>
</dbReference>
<dbReference type="Proteomes" id="UP000272025">
    <property type="component" value="Unassembled WGS sequence"/>
</dbReference>
<keyword evidence="2" id="KW-1185">Reference proteome</keyword>
<sequence>MPPKLLQVGVSSVHALAKRLNLLAAIFGHAPAAYSKRVHAPLLPSRGLCLPVVSDFGTTGFNDTSLFSLRTDPLHSSFFFRDELLIDDLPWKSPRP</sequence>